<keyword evidence="4" id="KW-0677">Repeat</keyword>
<evidence type="ECO:0000256" key="3">
    <source>
        <dbReference type="ARBA" id="ARBA00022729"/>
    </source>
</evidence>
<keyword evidence="6 10" id="KW-1133">Transmembrane helix</keyword>
<dbReference type="SMART" id="SM00408">
    <property type="entry name" value="IGc2"/>
    <property type="match status" value="4"/>
</dbReference>
<evidence type="ECO:0000256" key="2">
    <source>
        <dbReference type="ARBA" id="ARBA00022692"/>
    </source>
</evidence>
<dbReference type="SMART" id="SM00409">
    <property type="entry name" value="IG"/>
    <property type="match status" value="4"/>
</dbReference>
<keyword evidence="9" id="KW-0393">Immunoglobulin domain</keyword>
<proteinExistence type="predicted"/>
<keyword evidence="2 10" id="KW-0812">Transmembrane</keyword>
<sequence length="670" mass="74804">MWSVQEKNGHQERCRTNDRQFLDKYRGRHRAGRNVILSLHSPIMTRCFLCIVVAFILTLTDASNYFDTQGPNFSHEPPSRIEFTNTAGNIADCIAHGNPPPNVEWLDKENNPITSISKVRHILANGSLYFPPFEADEFRQDVHWSVYRCVATNAVGSIVSRDVVVKAVVNQRYEPEVQNPGGFIGSNVLIKCNIPSFVKEYVTVTSWLQEPNFNIYPSLEGDGKNHMLPTGELLVYNITRTDALKIYRCRTHHKLTQDSVVSSNVGKIQLTEMRELVPPIMNEKVVSITARMGDPVVVPCVAYANPKPVYRWHTKRANNEESIQHLLATGRAKIKDGTLIITAVDKTDNGAFFCTATNSEGSETLEVQMSVTSPLTAAIQPTVQTVNLGKTADLICSISGFPKQSISWLKDGHPLRAGARVRLLSKEHMRITSITKEDKGMYQCMVKNDLESVQATAELRLGEVAPQLIYKFIEQTMQPGPSVSLKCSATGNPTPKIVWHLDGFPLPNNDRLMIGQYVTMFGDVISHVNISAVKSEDGGDYECKAISRAGEASHTARLNIYGMPYVRPMPKLSAVAGKSFFLKCPVAGYPIDSIIIEKGMYSSVQPWSREENPRHGTYIHTDVFVMCICTSWDCIFHKSISFISLPPFSFHTRAVASLPHCQLNLHYTTK</sequence>
<dbReference type="GO" id="GO:0043005">
    <property type="term" value="C:neuron projection"/>
    <property type="evidence" value="ECO:0007669"/>
    <property type="project" value="TreeGrafter"/>
</dbReference>
<dbReference type="GO" id="GO:0007155">
    <property type="term" value="P:cell adhesion"/>
    <property type="evidence" value="ECO:0007669"/>
    <property type="project" value="UniProtKB-KW"/>
</dbReference>
<dbReference type="InterPro" id="IPR051170">
    <property type="entry name" value="Neural/epithelial_adhesion"/>
</dbReference>
<evidence type="ECO:0000256" key="6">
    <source>
        <dbReference type="ARBA" id="ARBA00022989"/>
    </source>
</evidence>
<name>A0A1I8MRQ1_MUSDO</name>
<dbReference type="InterPro" id="IPR003599">
    <property type="entry name" value="Ig_sub"/>
</dbReference>
<keyword evidence="8" id="KW-1015">Disulfide bond</keyword>
<feature type="domain" description="Ig-like" evidence="11">
    <location>
        <begin position="71"/>
        <end position="160"/>
    </location>
</feature>
<dbReference type="InterPro" id="IPR013098">
    <property type="entry name" value="Ig_I-set"/>
</dbReference>
<evidence type="ECO:0000256" key="7">
    <source>
        <dbReference type="ARBA" id="ARBA00023136"/>
    </source>
</evidence>
<evidence type="ECO:0000313" key="12">
    <source>
        <dbReference type="EnsemblMetazoa" id="MDOA007773-PB"/>
    </source>
</evidence>
<gene>
    <name evidence="12" type="primary">101892537</name>
</gene>
<keyword evidence="3" id="KW-0732">Signal</keyword>
<feature type="transmembrane region" description="Helical" evidence="10">
    <location>
        <begin position="35"/>
        <end position="59"/>
    </location>
</feature>
<feature type="domain" description="Ig-like" evidence="11">
    <location>
        <begin position="278"/>
        <end position="370"/>
    </location>
</feature>
<dbReference type="VEuPathDB" id="VectorBase:MDOMA2_017300"/>
<keyword evidence="7 10" id="KW-0472">Membrane</keyword>
<dbReference type="OrthoDB" id="5969272at2759"/>
<dbReference type="PROSITE" id="PS50835">
    <property type="entry name" value="IG_LIKE"/>
    <property type="match status" value="4"/>
</dbReference>
<dbReference type="PANTHER" id="PTHR12231:SF253">
    <property type="entry name" value="DPR-INTERACTING PROTEIN ETA, ISOFORM B-RELATED"/>
    <property type="match status" value="1"/>
</dbReference>
<dbReference type="InterPro" id="IPR007110">
    <property type="entry name" value="Ig-like_dom"/>
</dbReference>
<dbReference type="EnsemblMetazoa" id="MDOA007773-RB">
    <property type="protein sequence ID" value="MDOA007773-PB"/>
    <property type="gene ID" value="MDOA007773"/>
</dbReference>
<keyword evidence="5" id="KW-0130">Cell adhesion</keyword>
<evidence type="ECO:0000259" key="11">
    <source>
        <dbReference type="PROSITE" id="PS50835"/>
    </source>
</evidence>
<evidence type="ECO:0000256" key="4">
    <source>
        <dbReference type="ARBA" id="ARBA00022737"/>
    </source>
</evidence>
<dbReference type="GO" id="GO:0016020">
    <property type="term" value="C:membrane"/>
    <property type="evidence" value="ECO:0007669"/>
    <property type="project" value="UniProtKB-SubCell"/>
</dbReference>
<feature type="domain" description="Ig-like" evidence="11">
    <location>
        <begin position="374"/>
        <end position="460"/>
    </location>
</feature>
<feature type="domain" description="Ig-like" evidence="11">
    <location>
        <begin position="466"/>
        <end position="559"/>
    </location>
</feature>
<evidence type="ECO:0000256" key="10">
    <source>
        <dbReference type="SAM" id="Phobius"/>
    </source>
</evidence>
<organism evidence="12">
    <name type="scientific">Musca domestica</name>
    <name type="common">House fly</name>
    <dbReference type="NCBI Taxonomy" id="7370"/>
    <lineage>
        <taxon>Eukaryota</taxon>
        <taxon>Metazoa</taxon>
        <taxon>Ecdysozoa</taxon>
        <taxon>Arthropoda</taxon>
        <taxon>Hexapoda</taxon>
        <taxon>Insecta</taxon>
        <taxon>Pterygota</taxon>
        <taxon>Neoptera</taxon>
        <taxon>Endopterygota</taxon>
        <taxon>Diptera</taxon>
        <taxon>Brachycera</taxon>
        <taxon>Muscomorpha</taxon>
        <taxon>Muscoidea</taxon>
        <taxon>Muscidae</taxon>
        <taxon>Musca</taxon>
    </lineage>
</organism>
<reference evidence="12" key="1">
    <citation type="submission" date="2020-05" db="UniProtKB">
        <authorList>
            <consortium name="EnsemblMetazoa"/>
        </authorList>
    </citation>
    <scope>IDENTIFICATION</scope>
    <source>
        <strain evidence="12">Aabys</strain>
    </source>
</reference>
<dbReference type="AlphaFoldDB" id="A0A1I8MRQ1"/>
<protein>
    <recommendedName>
        <fullName evidence="11">Ig-like domain-containing protein</fullName>
    </recommendedName>
</protein>
<dbReference type="GO" id="GO:0048812">
    <property type="term" value="P:neuron projection morphogenesis"/>
    <property type="evidence" value="ECO:0007669"/>
    <property type="project" value="UniProtKB-ARBA"/>
</dbReference>
<dbReference type="Pfam" id="PF13927">
    <property type="entry name" value="Ig_3"/>
    <property type="match status" value="1"/>
</dbReference>
<dbReference type="InterPro" id="IPR036179">
    <property type="entry name" value="Ig-like_dom_sf"/>
</dbReference>
<evidence type="ECO:0000256" key="9">
    <source>
        <dbReference type="ARBA" id="ARBA00023319"/>
    </source>
</evidence>
<dbReference type="STRING" id="7370.A0A1I8MRQ1"/>
<dbReference type="VEuPathDB" id="VectorBase:MDOA007773"/>
<dbReference type="FunFam" id="2.60.40.10:FF:001049">
    <property type="entry name" value="Down syndrome cell adhesion molecule-like protein Dscam2"/>
    <property type="match status" value="1"/>
</dbReference>
<evidence type="ECO:0000256" key="8">
    <source>
        <dbReference type="ARBA" id="ARBA00023157"/>
    </source>
</evidence>
<dbReference type="SUPFAM" id="SSF48726">
    <property type="entry name" value="Immunoglobulin"/>
    <property type="match status" value="4"/>
</dbReference>
<dbReference type="PANTHER" id="PTHR12231">
    <property type="entry name" value="CTX-RELATED TYPE I TRANSMEMBRANE PROTEIN"/>
    <property type="match status" value="1"/>
</dbReference>
<comment type="subcellular location">
    <subcellularLocation>
        <location evidence="1">Membrane</location>
        <topology evidence="1">Single-pass membrane protein</topology>
    </subcellularLocation>
</comment>
<evidence type="ECO:0000256" key="1">
    <source>
        <dbReference type="ARBA" id="ARBA00004167"/>
    </source>
</evidence>
<dbReference type="CDD" id="cd00096">
    <property type="entry name" value="Ig"/>
    <property type="match status" value="1"/>
</dbReference>
<dbReference type="InterPro" id="IPR013783">
    <property type="entry name" value="Ig-like_fold"/>
</dbReference>
<evidence type="ECO:0000256" key="5">
    <source>
        <dbReference type="ARBA" id="ARBA00022889"/>
    </source>
</evidence>
<dbReference type="Pfam" id="PF07679">
    <property type="entry name" value="I-set"/>
    <property type="match status" value="2"/>
</dbReference>
<dbReference type="Gene3D" id="2.60.40.10">
    <property type="entry name" value="Immunoglobulins"/>
    <property type="match status" value="5"/>
</dbReference>
<dbReference type="CDD" id="cd20956">
    <property type="entry name" value="IgI_4_Dscam"/>
    <property type="match status" value="1"/>
</dbReference>
<dbReference type="FunFam" id="2.60.40.10:FF:000017">
    <property type="entry name" value="Down syndrome cell adhesion molecule b"/>
    <property type="match status" value="1"/>
</dbReference>
<accession>A0A1I8MRQ1</accession>
<dbReference type="InterPro" id="IPR003598">
    <property type="entry name" value="Ig_sub2"/>
</dbReference>